<evidence type="ECO:0000313" key="2">
    <source>
        <dbReference type="EMBL" id="EEF30501.1"/>
    </source>
</evidence>
<feature type="region of interest" description="Disordered" evidence="1">
    <location>
        <begin position="194"/>
        <end position="214"/>
    </location>
</feature>
<gene>
    <name evidence="2" type="ORF">RCOM_1439490</name>
</gene>
<organism evidence="2 3">
    <name type="scientific">Ricinus communis</name>
    <name type="common">Castor bean</name>
    <dbReference type="NCBI Taxonomy" id="3988"/>
    <lineage>
        <taxon>Eukaryota</taxon>
        <taxon>Viridiplantae</taxon>
        <taxon>Streptophyta</taxon>
        <taxon>Embryophyta</taxon>
        <taxon>Tracheophyta</taxon>
        <taxon>Spermatophyta</taxon>
        <taxon>Magnoliopsida</taxon>
        <taxon>eudicotyledons</taxon>
        <taxon>Gunneridae</taxon>
        <taxon>Pentapetalae</taxon>
        <taxon>rosids</taxon>
        <taxon>fabids</taxon>
        <taxon>Malpighiales</taxon>
        <taxon>Euphorbiaceae</taxon>
        <taxon>Acalyphoideae</taxon>
        <taxon>Acalypheae</taxon>
        <taxon>Ricinus</taxon>
    </lineage>
</organism>
<keyword evidence="3" id="KW-1185">Reference proteome</keyword>
<evidence type="ECO:0000313" key="3">
    <source>
        <dbReference type="Proteomes" id="UP000008311"/>
    </source>
</evidence>
<accession>B9T0U5</accession>
<dbReference type="Proteomes" id="UP000008311">
    <property type="component" value="Unassembled WGS sequence"/>
</dbReference>
<dbReference type="STRING" id="3988.B9T0U5"/>
<sequence length="501" mass="56289">MMILIRAFLVDEDELNGDLRENSFSLTTRTEKEQGLLLQSRLEILRGKDDNQSNFFVEDDVEMPDFPYEGGSILSRGKESTCHPDQEIISDSEDDCGFSKHATSSGARKLQKDSSLNTYRNEIQDGACTWSMINKEAEALIHLNDGCFSSASTFSKANKSYKGVTGKVKPKFSLHFKLHKDGLPQHFNFMDENISSSSAHGVPEQFEPTDDGTADNSDLEFLKDYHGENDKQLKFLPTEMEAFANRLNKHTMSELLDGLQDRNVVPRRNSKMSGRTKDKRTQLIVKKSLLQLGKRIINNEEQPELVVSGSSDDEASIQHINLANLAMKKQTMADQFQEALAAASLSNEGVHVTAAKLSGKLQQVMQSEKEMDADFLRRIQLGPSTSDESHSIVVKILSRYLDAKLIVCRCSFGKNREVVLKTWNSIFCAVDEEVRFWLLSCQVIFHGFQLADSSQTFVDGREGTIIFSPKVCSDVDLEVGNLICIHPPWKKFMAVFHPVQA</sequence>
<dbReference type="InParanoid" id="B9T0U5"/>
<dbReference type="PANTHER" id="PTHR35686">
    <property type="entry name" value="KINETOCHORE PROTEIN"/>
    <property type="match status" value="1"/>
</dbReference>
<dbReference type="eggNOG" id="ENOG502RYMT">
    <property type="taxonomic scope" value="Eukaryota"/>
</dbReference>
<proteinExistence type="predicted"/>
<dbReference type="EMBL" id="EQ974315">
    <property type="protein sequence ID" value="EEF30501.1"/>
    <property type="molecule type" value="Genomic_DNA"/>
</dbReference>
<protein>
    <submittedName>
        <fullName evidence="2">Uncharacterized protein</fullName>
    </submittedName>
</protein>
<evidence type="ECO:0000256" key="1">
    <source>
        <dbReference type="SAM" id="MobiDB-lite"/>
    </source>
</evidence>
<reference evidence="3" key="1">
    <citation type="journal article" date="2010" name="Nat. Biotechnol.">
        <title>Draft genome sequence of the oilseed species Ricinus communis.</title>
        <authorList>
            <person name="Chan A.P."/>
            <person name="Crabtree J."/>
            <person name="Zhao Q."/>
            <person name="Lorenzi H."/>
            <person name="Orvis J."/>
            <person name="Puiu D."/>
            <person name="Melake-Berhan A."/>
            <person name="Jones K.M."/>
            <person name="Redman J."/>
            <person name="Chen G."/>
            <person name="Cahoon E.B."/>
            <person name="Gedil M."/>
            <person name="Stanke M."/>
            <person name="Haas B.J."/>
            <person name="Wortman J.R."/>
            <person name="Fraser-Liggett C.M."/>
            <person name="Ravel J."/>
            <person name="Rabinowicz P.D."/>
        </authorList>
    </citation>
    <scope>NUCLEOTIDE SEQUENCE [LARGE SCALE GENOMIC DNA]</scope>
    <source>
        <strain evidence="3">cv. Hale</strain>
    </source>
</reference>
<dbReference type="AlphaFoldDB" id="B9T0U5"/>
<dbReference type="PANTHER" id="PTHR35686:SF1">
    <property type="entry name" value="KINETOCHORE PROTEIN"/>
    <property type="match status" value="1"/>
</dbReference>
<dbReference type="FunCoup" id="B9T0U5">
    <property type="interactions" value="923"/>
</dbReference>
<name>B9T0U5_RICCO</name>